<reference evidence="6 7" key="1">
    <citation type="submission" date="2024-02" db="EMBL/GenBank/DDBJ databases">
        <title>High-quality chromosome-scale genome assembly of Pensacola bahiagrass (Paspalum notatum Flugge var. saurae).</title>
        <authorList>
            <person name="Vega J.M."/>
            <person name="Podio M."/>
            <person name="Orjuela J."/>
            <person name="Siena L.A."/>
            <person name="Pessino S.C."/>
            <person name="Combes M.C."/>
            <person name="Mariac C."/>
            <person name="Albertini E."/>
            <person name="Pupilli F."/>
            <person name="Ortiz J.P.A."/>
            <person name="Leblanc O."/>
        </authorList>
    </citation>
    <scope>NUCLEOTIDE SEQUENCE [LARGE SCALE GENOMIC DNA]</scope>
    <source>
        <strain evidence="6">R1</strain>
        <tissue evidence="6">Leaf</tissue>
    </source>
</reference>
<feature type="compositionally biased region" description="Polar residues" evidence="4">
    <location>
        <begin position="940"/>
        <end position="952"/>
    </location>
</feature>
<accession>A0AAQ3XHM4</accession>
<evidence type="ECO:0000259" key="5">
    <source>
        <dbReference type="PROSITE" id="PS51050"/>
    </source>
</evidence>
<feature type="region of interest" description="Disordered" evidence="4">
    <location>
        <begin position="895"/>
        <end position="916"/>
    </location>
</feature>
<feature type="compositionally biased region" description="Gly residues" evidence="4">
    <location>
        <begin position="23"/>
        <end position="40"/>
    </location>
</feature>
<dbReference type="PANTHER" id="PTHR46524:SF2">
    <property type="entry name" value="CYSTEINE-TRYPTOPHAN DOMAIN-CONTAINING ZINC FINGER PROTEIN 5"/>
    <property type="match status" value="1"/>
</dbReference>
<keyword evidence="2" id="KW-0863">Zinc-finger</keyword>
<feature type="compositionally biased region" description="Low complexity" evidence="4">
    <location>
        <begin position="953"/>
        <end position="962"/>
    </location>
</feature>
<feature type="compositionally biased region" description="Basic residues" evidence="4">
    <location>
        <begin position="706"/>
        <end position="716"/>
    </location>
</feature>
<keyword evidence="7" id="KW-1185">Reference proteome</keyword>
<dbReference type="Pfam" id="PF24756">
    <property type="entry name" value="THD_CWZF3-5-7"/>
    <property type="match status" value="2"/>
</dbReference>
<keyword evidence="1" id="KW-0479">Metal-binding</keyword>
<dbReference type="Proteomes" id="UP001341281">
    <property type="component" value="Chromosome 10"/>
</dbReference>
<evidence type="ECO:0000313" key="6">
    <source>
        <dbReference type="EMBL" id="WVZ98276.1"/>
    </source>
</evidence>
<dbReference type="InterPro" id="IPR056406">
    <property type="entry name" value="THD_CWZF3/5/7"/>
</dbReference>
<evidence type="ECO:0000256" key="4">
    <source>
        <dbReference type="SAM" id="MobiDB-lite"/>
    </source>
</evidence>
<keyword evidence="3" id="KW-0862">Zinc</keyword>
<dbReference type="GO" id="GO:0008270">
    <property type="term" value="F:zinc ion binding"/>
    <property type="evidence" value="ECO:0007669"/>
    <property type="project" value="UniProtKB-KW"/>
</dbReference>
<feature type="region of interest" description="Disordered" evidence="4">
    <location>
        <begin position="22"/>
        <end position="46"/>
    </location>
</feature>
<feature type="region of interest" description="Disordered" evidence="4">
    <location>
        <begin position="699"/>
        <end position="879"/>
    </location>
</feature>
<dbReference type="PANTHER" id="PTHR46524">
    <property type="entry name" value="CW-TYPE ZINC FINGER"/>
    <property type="match status" value="1"/>
</dbReference>
<feature type="region of interest" description="Disordered" evidence="4">
    <location>
        <begin position="1077"/>
        <end position="1096"/>
    </location>
</feature>
<feature type="region of interest" description="Disordered" evidence="4">
    <location>
        <begin position="934"/>
        <end position="963"/>
    </location>
</feature>
<evidence type="ECO:0000256" key="2">
    <source>
        <dbReference type="ARBA" id="ARBA00022771"/>
    </source>
</evidence>
<feature type="compositionally biased region" description="Basic and acidic residues" evidence="4">
    <location>
        <begin position="821"/>
        <end position="838"/>
    </location>
</feature>
<dbReference type="Pfam" id="PF07496">
    <property type="entry name" value="zf-CW"/>
    <property type="match status" value="1"/>
</dbReference>
<feature type="compositionally biased region" description="Polar residues" evidence="4">
    <location>
        <begin position="868"/>
        <end position="879"/>
    </location>
</feature>
<dbReference type="Gene3D" id="3.30.40.100">
    <property type="match status" value="1"/>
</dbReference>
<sequence>MVGRRGDMGYEEGELELEDGEAASGGGAALGYGHDGGGGELVDPDAPTYIDEKIQNLLGHFRIKFEGDLTPENLGPLWGKHGSFLPTYTRSPLAFPQYGSPADPPNHGSASRSPYVPMETAQKNHLVKTELDSSRKSEYCQISNESNGNPSQLMLNRAVNGFEHKAPKIRIKVNSNKSLARSTADIYSGLGLDISPSSSSEDNLDGTSGVLVPEVLPGESPNTIFEIMTCHFIPGGHLLSPLTGNVLDLRQKPRAMVKNEAPQFHDGEAELHRDWGHTSSGTLDNKDKSAMEIKSDEKRIRIPNLESSKCRVNKLSAVNKGTKPQLQNVSDDAGSNFLPTIIKMEHSVKESTKFAGGITGQMKGSKNGPLEGHISDKNKVIKKKPSLDHGFSCKIKYDSDEYNGQPCTSSVHLQNIPNKSTLLEREEKTVHVKEELSQDKNKEKGSLFSAESMDTMAGNVDRNSSGLMTEKKKVSSPQAALSRKKFKFKAQKQLNHDIERKSYGEDGDYALDHRINLANSYPNDKSVKLEKKTISSGQTGNKSDAGNGGDFKFSTWFDNKSDPLPLVCMNRTSESSTALTAPAPIVINEQWVCCDKCENWRLLPYGMNPDVLPKKWRCSMLSWLPGMNSCKITEDETTAALRALYMVPAPEKICMDGHDNAMSGIGTDITPSFQGNIQSSRLGKLKGSHGEANVTNTLDMADMSKASKKPHARSRRKPDGVDRFPKFRDKPKPVESSEKGEIVAKDQSHPMKSSIGVDHDNLRASKKLKKESNGPWMKHRPSDFEISKSNSSANEKQKNMQKHSGISPGMGKYGSSLPGKHSRDEDKGFSDEVIKMSDTECSALPDSSTKKRKLKQRQSSQHDLDPWHNNTETGIANQKINESIVKKKLRAEQKLSKADRTATHFTGTLPGADDDRISADKECLSEQRQENIHFQHPLLSESSTRKNACHTQTSTAATSSSSKVSNSRKCKAEFLETRASPVESVSSSPLRASDRNPLVAENQELGKKISLNSNINYDLGPCDQAKAHVSGYINGGTGDHVQKDKDLPKDKQDLMNSCLIKKGSVISTKNVKNVQSNADHANRSDHANLTYGNVKPDKGNILNKDMKINPSTLKGSKQQPSLKNASNGDASYTAKKIEKTVIKNLEPRKQLTLNGDASNIIDASVLLKEARDLKHLSKRLKEKGDDFESTSMCFEAGLKFLHVASLWEAPSADGSKQGDSVQAMKLYSETGNLCGFCGHEFEGLKKMGNAALAYKSESPSSSTSDIDNLNNQNTVAKAVSARGVHSPQIASNPISRNNHHLMGLLSYTEDISNAFDGTRKSQNSFFAYLSGIAKNQVDGTTLVREVLDFSFHNVNGLLQLIRNSLESINHESVK</sequence>
<feature type="domain" description="CW-type" evidence="5">
    <location>
        <begin position="585"/>
        <end position="638"/>
    </location>
</feature>
<evidence type="ECO:0000256" key="3">
    <source>
        <dbReference type="ARBA" id="ARBA00022833"/>
    </source>
</evidence>
<proteinExistence type="predicted"/>
<evidence type="ECO:0000313" key="7">
    <source>
        <dbReference type="Proteomes" id="UP001341281"/>
    </source>
</evidence>
<name>A0AAQ3XHM4_PASNO</name>
<dbReference type="InterPro" id="IPR055300">
    <property type="entry name" value="CWZF3/5/7"/>
</dbReference>
<evidence type="ECO:0000256" key="1">
    <source>
        <dbReference type="ARBA" id="ARBA00022723"/>
    </source>
</evidence>
<dbReference type="EMBL" id="CP144754">
    <property type="protein sequence ID" value="WVZ98276.1"/>
    <property type="molecule type" value="Genomic_DNA"/>
</dbReference>
<dbReference type="InterPro" id="IPR011124">
    <property type="entry name" value="Znf_CW"/>
</dbReference>
<dbReference type="PROSITE" id="PS51050">
    <property type="entry name" value="ZF_CW"/>
    <property type="match status" value="1"/>
</dbReference>
<protein>
    <recommendedName>
        <fullName evidence="5">CW-type domain-containing protein</fullName>
    </recommendedName>
</protein>
<feature type="region of interest" description="Disordered" evidence="4">
    <location>
        <begin position="1111"/>
        <end position="1130"/>
    </location>
</feature>
<feature type="compositionally biased region" description="Basic and acidic residues" evidence="4">
    <location>
        <begin position="717"/>
        <end position="749"/>
    </location>
</feature>
<organism evidence="6 7">
    <name type="scientific">Paspalum notatum var. saurae</name>
    <dbReference type="NCBI Taxonomy" id="547442"/>
    <lineage>
        <taxon>Eukaryota</taxon>
        <taxon>Viridiplantae</taxon>
        <taxon>Streptophyta</taxon>
        <taxon>Embryophyta</taxon>
        <taxon>Tracheophyta</taxon>
        <taxon>Spermatophyta</taxon>
        <taxon>Magnoliopsida</taxon>
        <taxon>Liliopsida</taxon>
        <taxon>Poales</taxon>
        <taxon>Poaceae</taxon>
        <taxon>PACMAD clade</taxon>
        <taxon>Panicoideae</taxon>
        <taxon>Andropogonodae</taxon>
        <taxon>Paspaleae</taxon>
        <taxon>Paspalinae</taxon>
        <taxon>Paspalum</taxon>
    </lineage>
</organism>
<gene>
    <name evidence="6" type="ORF">U9M48_043739</name>
</gene>